<dbReference type="GO" id="GO:0005506">
    <property type="term" value="F:iron ion binding"/>
    <property type="evidence" value="ECO:0007669"/>
    <property type="project" value="UniProtKB-UniRule"/>
</dbReference>
<dbReference type="Proteomes" id="UP000194903">
    <property type="component" value="Unassembled WGS sequence"/>
</dbReference>
<feature type="domain" description="Gcp-like" evidence="9">
    <location>
        <begin position="23"/>
        <end position="308"/>
    </location>
</feature>
<dbReference type="Pfam" id="PF00814">
    <property type="entry name" value="TsaD"/>
    <property type="match status" value="1"/>
</dbReference>
<evidence type="ECO:0000256" key="2">
    <source>
        <dbReference type="ARBA" id="ARBA00022679"/>
    </source>
</evidence>
<evidence type="ECO:0000313" key="11">
    <source>
        <dbReference type="Proteomes" id="UP000194903"/>
    </source>
</evidence>
<dbReference type="InterPro" id="IPR017860">
    <property type="entry name" value="Peptidase_M22_CS"/>
</dbReference>
<evidence type="ECO:0000256" key="3">
    <source>
        <dbReference type="ARBA" id="ARBA00022694"/>
    </source>
</evidence>
<dbReference type="NCBIfam" id="TIGR03723">
    <property type="entry name" value="T6A_TsaD_YgjD"/>
    <property type="match status" value="1"/>
</dbReference>
<keyword evidence="5 8" id="KW-0408">Iron</keyword>
<evidence type="ECO:0000256" key="8">
    <source>
        <dbReference type="HAMAP-Rule" id="MF_01445"/>
    </source>
</evidence>
<keyword evidence="6 8" id="KW-0012">Acyltransferase</keyword>
<dbReference type="SUPFAM" id="SSF53067">
    <property type="entry name" value="Actin-like ATPase domain"/>
    <property type="match status" value="2"/>
</dbReference>
<keyword evidence="3 8" id="KW-0819">tRNA processing</keyword>
<feature type="binding site" evidence="8">
    <location>
        <begin position="134"/>
        <end position="138"/>
    </location>
    <ligand>
        <name>substrate</name>
    </ligand>
</feature>
<keyword evidence="1 8" id="KW-0963">Cytoplasm</keyword>
<evidence type="ECO:0000256" key="1">
    <source>
        <dbReference type="ARBA" id="ARBA00022490"/>
    </source>
</evidence>
<dbReference type="FunFam" id="3.30.420.40:FF:000040">
    <property type="entry name" value="tRNA N6-adenosine threonylcarbamoyltransferase"/>
    <property type="match status" value="1"/>
</dbReference>
<keyword evidence="11" id="KW-1185">Reference proteome</keyword>
<evidence type="ECO:0000256" key="6">
    <source>
        <dbReference type="ARBA" id="ARBA00023315"/>
    </source>
</evidence>
<protein>
    <recommendedName>
        <fullName evidence="8">tRNA N6-adenosine threonylcarbamoyltransferase</fullName>
        <ecNumber evidence="8">2.3.1.234</ecNumber>
    </recommendedName>
    <alternativeName>
        <fullName evidence="8">N6-L-threonylcarbamoyladenine synthase</fullName>
        <shortName evidence="8">t(6)A synthase</shortName>
    </alternativeName>
    <alternativeName>
        <fullName evidence="8">t(6)A37 threonylcarbamoyladenosine biosynthesis protein TsaD</fullName>
    </alternativeName>
    <alternativeName>
        <fullName evidence="8">tRNA threonylcarbamoyladenosine biosynthesis protein TsaD</fullName>
    </alternativeName>
</protein>
<evidence type="ECO:0000256" key="5">
    <source>
        <dbReference type="ARBA" id="ARBA00023004"/>
    </source>
</evidence>
<comment type="similarity">
    <text evidence="8">Belongs to the KAE1 / TsaD family.</text>
</comment>
<comment type="cofactor">
    <cofactor evidence="8">
        <name>Fe(2+)</name>
        <dbReference type="ChEBI" id="CHEBI:29033"/>
    </cofactor>
    <text evidence="8">Binds 1 Fe(2+) ion per subunit.</text>
</comment>
<feature type="binding site" evidence="8">
    <location>
        <position position="180"/>
    </location>
    <ligand>
        <name>substrate</name>
    </ligand>
</feature>
<feature type="binding site" evidence="8">
    <location>
        <position position="111"/>
    </location>
    <ligand>
        <name>Fe cation</name>
        <dbReference type="ChEBI" id="CHEBI:24875"/>
    </ligand>
</feature>
<evidence type="ECO:0000256" key="4">
    <source>
        <dbReference type="ARBA" id="ARBA00022723"/>
    </source>
</evidence>
<gene>
    <name evidence="8" type="primary">tsaD</name>
    <name evidence="10" type="ORF">CBW42_05695</name>
</gene>
<dbReference type="GO" id="GO:0002949">
    <property type="term" value="P:tRNA threonylcarbamoyladenosine modification"/>
    <property type="evidence" value="ECO:0007669"/>
    <property type="project" value="UniProtKB-UniRule"/>
</dbReference>
<dbReference type="CDD" id="cd24133">
    <property type="entry name" value="ASKHA_NBD_TsaD_bac"/>
    <property type="match status" value="1"/>
</dbReference>
<comment type="catalytic activity">
    <reaction evidence="7 8">
        <text>L-threonylcarbamoyladenylate + adenosine(37) in tRNA = N(6)-L-threonylcarbamoyladenosine(37) in tRNA + AMP + H(+)</text>
        <dbReference type="Rhea" id="RHEA:37059"/>
        <dbReference type="Rhea" id="RHEA-COMP:10162"/>
        <dbReference type="Rhea" id="RHEA-COMP:10163"/>
        <dbReference type="ChEBI" id="CHEBI:15378"/>
        <dbReference type="ChEBI" id="CHEBI:73682"/>
        <dbReference type="ChEBI" id="CHEBI:74411"/>
        <dbReference type="ChEBI" id="CHEBI:74418"/>
        <dbReference type="ChEBI" id="CHEBI:456215"/>
        <dbReference type="EC" id="2.3.1.234"/>
    </reaction>
</comment>
<proteinExistence type="inferred from homology"/>
<dbReference type="OrthoDB" id="9806197at2"/>
<dbReference type="EC" id="2.3.1.234" evidence="8"/>
<comment type="function">
    <text evidence="8">Required for the formation of a threonylcarbamoyl group on adenosine at position 37 (t(6)A37) in tRNAs that read codons beginning with adenine. Is involved in the transfer of the threonylcarbamoyl moiety of threonylcarbamoyl-AMP (TC-AMP) to the N6 group of A37, together with TsaE and TsaB. TsaD likely plays a direct catalytic role in this reaction.</text>
</comment>
<feature type="binding site" evidence="8">
    <location>
        <position position="274"/>
    </location>
    <ligand>
        <name>substrate</name>
    </ligand>
</feature>
<dbReference type="PANTHER" id="PTHR11735:SF6">
    <property type="entry name" value="TRNA N6-ADENOSINE THREONYLCARBAMOYLTRANSFERASE, MITOCHONDRIAL"/>
    <property type="match status" value="1"/>
</dbReference>
<dbReference type="GO" id="GO:0005737">
    <property type="term" value="C:cytoplasm"/>
    <property type="evidence" value="ECO:0007669"/>
    <property type="project" value="UniProtKB-SubCell"/>
</dbReference>
<reference evidence="10 11" key="1">
    <citation type="submission" date="2017-05" db="EMBL/GenBank/DDBJ databases">
        <title>Butyricicoccus porcorum sp. nov. a butyrate-producing bacterium from the swine intestinal tract.</title>
        <authorList>
            <person name="Trachsel J."/>
            <person name="Humphrey S."/>
            <person name="Allen H.K."/>
        </authorList>
    </citation>
    <scope>NUCLEOTIDE SEQUENCE [LARGE SCALE GENOMIC DNA]</scope>
    <source>
        <strain evidence="10">BB10</strain>
    </source>
</reference>
<dbReference type="InterPro" id="IPR022450">
    <property type="entry name" value="TsaD"/>
</dbReference>
<feature type="binding site" evidence="8">
    <location>
        <position position="167"/>
    </location>
    <ligand>
        <name>substrate</name>
    </ligand>
</feature>
<feature type="binding site" evidence="8">
    <location>
        <position position="302"/>
    </location>
    <ligand>
        <name>Fe cation</name>
        <dbReference type="ChEBI" id="CHEBI:24875"/>
    </ligand>
</feature>
<comment type="caution">
    <text evidence="10">The sequence shown here is derived from an EMBL/GenBank/DDBJ whole genome shotgun (WGS) entry which is preliminary data.</text>
</comment>
<dbReference type="PROSITE" id="PS01016">
    <property type="entry name" value="GLYCOPROTEASE"/>
    <property type="match status" value="1"/>
</dbReference>
<dbReference type="GO" id="GO:0061711">
    <property type="term" value="F:tRNA N(6)-L-threonylcarbamoyladenine synthase activity"/>
    <property type="evidence" value="ECO:0007669"/>
    <property type="project" value="UniProtKB-EC"/>
</dbReference>
<dbReference type="EMBL" id="NHOC01000004">
    <property type="protein sequence ID" value="OUM21076.1"/>
    <property type="molecule type" value="Genomic_DNA"/>
</dbReference>
<dbReference type="InterPro" id="IPR000905">
    <property type="entry name" value="Gcp-like_dom"/>
</dbReference>
<dbReference type="Gene3D" id="3.30.420.40">
    <property type="match status" value="2"/>
</dbReference>
<accession>A0A252F5P7</accession>
<sequence length="350" mass="36527">MKILAIESSCDETAAAVIEDGRKICSNIIHSQADEHALYGGVVPEIASRGHVEAISAVAQAAVREAGMEFADVDAIAATCTPGLIGALLVGANYAKSLAWSLGKPFIPVHHIRGHIAANLLAFPELEPPFLCLSASGGSSMIVLVRDYTDMEILGGTRDDAAGEAFDKVARVLGVGYPGGPKIDKLAQGGDDKAYVLPRSHVDGAPLDFSFSGLKTAVINLAHNAEQKGEEIRVHDLAASFSAAVSDTLVPRLKLAAEQTGVHTLVAAGGVAANSRLRADLEAMAAGFGVPVYMPPLSLCGDNAAMIGAQAYYEFLAGNTGTIWQNAFATAEISEKICQKHGIAKKRAKR</sequence>
<comment type="subcellular location">
    <subcellularLocation>
        <location evidence="8">Cytoplasm</location>
    </subcellularLocation>
</comment>
<dbReference type="InterPro" id="IPR017861">
    <property type="entry name" value="KAE1/TsaD"/>
</dbReference>
<dbReference type="PANTHER" id="PTHR11735">
    <property type="entry name" value="TRNA N6-ADENOSINE THREONYLCARBAMOYLTRANSFERASE"/>
    <property type="match status" value="1"/>
</dbReference>
<feature type="binding site" evidence="8">
    <location>
        <position position="184"/>
    </location>
    <ligand>
        <name>substrate</name>
    </ligand>
</feature>
<dbReference type="NCBIfam" id="TIGR00329">
    <property type="entry name" value="gcp_kae1"/>
    <property type="match status" value="1"/>
</dbReference>
<name>A0A252F5P7_9FIRM</name>
<evidence type="ECO:0000313" key="10">
    <source>
        <dbReference type="EMBL" id="OUM21076.1"/>
    </source>
</evidence>
<organism evidence="10 11">
    <name type="scientific">Butyricicoccus porcorum</name>
    <dbReference type="NCBI Taxonomy" id="1945634"/>
    <lineage>
        <taxon>Bacteria</taxon>
        <taxon>Bacillati</taxon>
        <taxon>Bacillota</taxon>
        <taxon>Clostridia</taxon>
        <taxon>Eubacteriales</taxon>
        <taxon>Butyricicoccaceae</taxon>
        <taxon>Butyricicoccus</taxon>
    </lineage>
</organism>
<dbReference type="HAMAP" id="MF_01445">
    <property type="entry name" value="TsaD"/>
    <property type="match status" value="1"/>
</dbReference>
<dbReference type="PRINTS" id="PR00789">
    <property type="entry name" value="OSIALOPTASE"/>
</dbReference>
<keyword evidence="4 8" id="KW-0479">Metal-binding</keyword>
<evidence type="ECO:0000259" key="9">
    <source>
        <dbReference type="Pfam" id="PF00814"/>
    </source>
</evidence>
<feature type="binding site" evidence="8">
    <location>
        <position position="115"/>
    </location>
    <ligand>
        <name>Fe cation</name>
        <dbReference type="ChEBI" id="CHEBI:24875"/>
    </ligand>
</feature>
<dbReference type="InterPro" id="IPR043129">
    <property type="entry name" value="ATPase_NBD"/>
</dbReference>
<evidence type="ECO:0000256" key="7">
    <source>
        <dbReference type="ARBA" id="ARBA00048117"/>
    </source>
</evidence>
<keyword evidence="2 8" id="KW-0808">Transferase</keyword>
<dbReference type="RefSeq" id="WP_087018631.1">
    <property type="nucleotide sequence ID" value="NZ_CP178353.1"/>
</dbReference>
<dbReference type="AlphaFoldDB" id="A0A252F5P7"/>